<dbReference type="AlphaFoldDB" id="A0A8D2L9B8"/>
<protein>
    <submittedName>
        <fullName evidence="1">Uncharacterized protein</fullName>
    </submittedName>
</protein>
<reference evidence="1" key="1">
    <citation type="submission" date="2025-08" db="UniProtKB">
        <authorList>
            <consortium name="Ensembl"/>
        </authorList>
    </citation>
    <scope>IDENTIFICATION</scope>
</reference>
<sequence length="402" mass="45625">MNLKEKERRDLGLQWDLDVQPLISSAKWLQLHGLKRNKLTFSQILSQIGFQHKQDYVSILGKLVASRYANGLYHQYTGAPDGKLYNLTAKKELLFHFVDCLTGTIELYKQRMEWLTTESRQIFGVIQEQIITIVLDFGVAPRAEFDLCREALSMILKQQVAQIARFNLICGGQDLVKWQEKAVPVTEDSIDAAIEWLWMMDHMPAVCHMGPTEALLEALSDDTTEAVYYFAVGDMPECMKHLLMEKISRSPCPIHTVSFNAREEETVTILKELSQLTTGRFHAFVERTDYTDMVPTSVSSEDQRNLTTCSSRKLKGGLPLGTGVREDVFLIWKELEEAKNTLIHIQRILIEFGESDLVTGIFKTVYSTSGCFASLMILLKMMLLCAPFTIHVGPALNLHKGQ</sequence>
<dbReference type="OMA" id="FPQCEDY"/>
<accession>A0A8D2L9B8</accession>
<dbReference type="PANTHER" id="PTHR46785:SF1">
    <property type="entry name" value="VON WILLEBRAND FACTOR A DOMAIN-CONTAINING PROTEIN 3B"/>
    <property type="match status" value="1"/>
</dbReference>
<dbReference type="Ensembl" id="ENSVKKT00000019390.1">
    <property type="protein sequence ID" value="ENSVKKP00000018922.1"/>
    <property type="gene ID" value="ENSVKKG00000012872.1"/>
</dbReference>
<proteinExistence type="predicted"/>
<organism evidence="1 2">
    <name type="scientific">Varanus komodoensis</name>
    <name type="common">Komodo dragon</name>
    <dbReference type="NCBI Taxonomy" id="61221"/>
    <lineage>
        <taxon>Eukaryota</taxon>
        <taxon>Metazoa</taxon>
        <taxon>Chordata</taxon>
        <taxon>Craniata</taxon>
        <taxon>Vertebrata</taxon>
        <taxon>Euteleostomi</taxon>
        <taxon>Lepidosauria</taxon>
        <taxon>Squamata</taxon>
        <taxon>Bifurcata</taxon>
        <taxon>Unidentata</taxon>
        <taxon>Episquamata</taxon>
        <taxon>Toxicofera</taxon>
        <taxon>Anguimorpha</taxon>
        <taxon>Paleoanguimorpha</taxon>
        <taxon>Varanoidea</taxon>
        <taxon>Varanidae</taxon>
        <taxon>Varanus</taxon>
    </lineage>
</organism>
<dbReference type="PANTHER" id="PTHR46785">
    <property type="entry name" value="VON WILLEBRAND FACTOR A DOMAIN-CONTAINING PROTEIN 3B"/>
    <property type="match status" value="1"/>
</dbReference>
<keyword evidence="2" id="KW-1185">Reference proteome</keyword>
<evidence type="ECO:0000313" key="1">
    <source>
        <dbReference type="Ensembl" id="ENSVKKP00000018922.1"/>
    </source>
</evidence>
<name>A0A8D2L9B8_VARKO</name>
<dbReference type="Proteomes" id="UP000694545">
    <property type="component" value="Unplaced"/>
</dbReference>
<reference evidence="1" key="2">
    <citation type="submission" date="2025-09" db="UniProtKB">
        <authorList>
            <consortium name="Ensembl"/>
        </authorList>
    </citation>
    <scope>IDENTIFICATION</scope>
</reference>
<evidence type="ECO:0000313" key="2">
    <source>
        <dbReference type="Proteomes" id="UP000694545"/>
    </source>
</evidence>